<comment type="caution">
    <text evidence="5">The sequence shown here is derived from an EMBL/GenBank/DDBJ whole genome shotgun (WGS) entry which is preliminary data.</text>
</comment>
<dbReference type="RefSeq" id="WP_186872362.1">
    <property type="nucleotide sequence ID" value="NZ_JACOOR010000006.1"/>
</dbReference>
<protein>
    <submittedName>
        <fullName evidence="5">Fructose-6-phosphate aldolase</fullName>
    </submittedName>
</protein>
<dbReference type="Gene3D" id="3.20.20.70">
    <property type="entry name" value="Aldolase class I"/>
    <property type="match status" value="1"/>
</dbReference>
<name>A0A923LE45_9FIRM</name>
<dbReference type="GO" id="GO:0005975">
    <property type="term" value="P:carbohydrate metabolic process"/>
    <property type="evidence" value="ECO:0007669"/>
    <property type="project" value="InterPro"/>
</dbReference>
<evidence type="ECO:0000313" key="6">
    <source>
        <dbReference type="Proteomes" id="UP000649345"/>
    </source>
</evidence>
<dbReference type="GO" id="GO:0005737">
    <property type="term" value="C:cytoplasm"/>
    <property type="evidence" value="ECO:0007669"/>
    <property type="project" value="UniProtKB-SubCell"/>
</dbReference>
<evidence type="ECO:0000256" key="4">
    <source>
        <dbReference type="ARBA" id="ARBA00023270"/>
    </source>
</evidence>
<dbReference type="FunFam" id="3.20.20.70:FF:000018">
    <property type="entry name" value="Probable transaldolase"/>
    <property type="match status" value="1"/>
</dbReference>
<dbReference type="AlphaFoldDB" id="A0A923LE45"/>
<dbReference type="GO" id="GO:0016832">
    <property type="term" value="F:aldehyde-lyase activity"/>
    <property type="evidence" value="ECO:0007669"/>
    <property type="project" value="InterPro"/>
</dbReference>
<proteinExistence type="predicted"/>
<dbReference type="Proteomes" id="UP000649345">
    <property type="component" value="Unassembled WGS sequence"/>
</dbReference>
<sequence length="225" mass="24986">MKLIIDNANINDIRSMYEYFPMDGVTCNPTILAKEKRPPYEVLKEIRDFIEEGELHVQVLSDLADGMVEEAYKIRKELGDDTFIKIPTTKEGLKAIRILAAAGINVTATAIYTQMQAFLAAKAGAQYVAPYINRIDNLGSDGVRTAKEIHDMFRNYGFKTEVLAASFKNSRQVITLCEYGIGATTISPDVLDLLIKNDSVTAALNVFRKDFEKVCGKGKTMLDCG</sequence>
<dbReference type="EMBL" id="JACOOR010000006">
    <property type="protein sequence ID" value="MBC5660407.1"/>
    <property type="molecule type" value="Genomic_DNA"/>
</dbReference>
<organism evidence="5 6">
    <name type="scientific">Anaerosacchariphilus hominis</name>
    <dbReference type="NCBI Taxonomy" id="2763017"/>
    <lineage>
        <taxon>Bacteria</taxon>
        <taxon>Bacillati</taxon>
        <taxon>Bacillota</taxon>
        <taxon>Clostridia</taxon>
        <taxon>Lachnospirales</taxon>
        <taxon>Lachnospiraceae</taxon>
        <taxon>Anaerosacchariphilus</taxon>
    </lineage>
</organism>
<dbReference type="Pfam" id="PF00923">
    <property type="entry name" value="TAL_FSA"/>
    <property type="match status" value="1"/>
</dbReference>
<keyword evidence="2" id="KW-0963">Cytoplasm</keyword>
<dbReference type="PANTHER" id="PTHR10683">
    <property type="entry name" value="TRANSALDOLASE"/>
    <property type="match status" value="1"/>
</dbReference>
<dbReference type="SUPFAM" id="SSF51569">
    <property type="entry name" value="Aldolase"/>
    <property type="match status" value="1"/>
</dbReference>
<evidence type="ECO:0000313" key="5">
    <source>
        <dbReference type="EMBL" id="MBC5660407.1"/>
    </source>
</evidence>
<dbReference type="PANTHER" id="PTHR10683:SF36">
    <property type="entry name" value="TRANSALDOLASE"/>
    <property type="match status" value="1"/>
</dbReference>
<keyword evidence="6" id="KW-1185">Reference proteome</keyword>
<dbReference type="CDD" id="cd00956">
    <property type="entry name" value="Transaldolase_FSA"/>
    <property type="match status" value="1"/>
</dbReference>
<accession>A0A923LE45</accession>
<keyword evidence="4" id="KW-0704">Schiff base</keyword>
<keyword evidence="3" id="KW-0808">Transferase</keyword>
<reference evidence="5" key="1">
    <citation type="submission" date="2020-08" db="EMBL/GenBank/DDBJ databases">
        <title>Genome public.</title>
        <authorList>
            <person name="Liu C."/>
            <person name="Sun Q."/>
        </authorList>
    </citation>
    <scope>NUCLEOTIDE SEQUENCE</scope>
    <source>
        <strain evidence="5">NSJ-68</strain>
    </source>
</reference>
<comment type="subcellular location">
    <subcellularLocation>
        <location evidence="1">Cytoplasm</location>
    </subcellularLocation>
</comment>
<gene>
    <name evidence="5" type="ORF">H8S44_11565</name>
</gene>
<dbReference type="InterPro" id="IPR013785">
    <property type="entry name" value="Aldolase_TIM"/>
</dbReference>
<evidence type="ECO:0000256" key="2">
    <source>
        <dbReference type="ARBA" id="ARBA00022490"/>
    </source>
</evidence>
<evidence type="ECO:0000256" key="3">
    <source>
        <dbReference type="ARBA" id="ARBA00022679"/>
    </source>
</evidence>
<dbReference type="InterPro" id="IPR033919">
    <property type="entry name" value="TSA/FSA_arc/bac"/>
</dbReference>
<evidence type="ECO:0000256" key="1">
    <source>
        <dbReference type="ARBA" id="ARBA00004496"/>
    </source>
</evidence>
<dbReference type="InterPro" id="IPR001585">
    <property type="entry name" value="TAL/FSA"/>
</dbReference>
<dbReference type="GO" id="GO:0016740">
    <property type="term" value="F:transferase activity"/>
    <property type="evidence" value="ECO:0007669"/>
    <property type="project" value="UniProtKB-KW"/>
</dbReference>